<evidence type="ECO:0000313" key="1">
    <source>
        <dbReference type="EMBL" id="RDH35751.1"/>
    </source>
</evidence>
<keyword evidence="2" id="KW-1185">Reference proteome</keyword>
<accession>A0A3F3Q962</accession>
<reference evidence="1 2" key="1">
    <citation type="submission" date="2018-07" db="EMBL/GenBank/DDBJ databases">
        <title>The genomes of Aspergillus section Nigri reveals drivers in fungal speciation.</title>
        <authorList>
            <consortium name="DOE Joint Genome Institute"/>
            <person name="Vesth T.C."/>
            <person name="Nybo J."/>
            <person name="Theobald S."/>
            <person name="Brandl J."/>
            <person name="Frisvad J.C."/>
            <person name="Nielsen K.F."/>
            <person name="Lyhne E.K."/>
            <person name="Kogle M.E."/>
            <person name="Kuo A."/>
            <person name="Riley R."/>
            <person name="Clum A."/>
            <person name="Nolan M."/>
            <person name="Lipzen A."/>
            <person name="Salamov A."/>
            <person name="Henrissat B."/>
            <person name="Wiebenga A."/>
            <person name="De vries R.P."/>
            <person name="Grigoriev I.V."/>
            <person name="Mortensen U.H."/>
            <person name="Andersen M.R."/>
            <person name="Baker S.E."/>
        </authorList>
    </citation>
    <scope>NUCLEOTIDE SEQUENCE [LARGE SCALE GENOMIC DNA]</scope>
    <source>
        <strain evidence="1 2">CBS 139.54b</strain>
    </source>
</reference>
<dbReference type="EMBL" id="KZ852039">
    <property type="protein sequence ID" value="RDH35751.1"/>
    <property type="molecule type" value="Genomic_DNA"/>
</dbReference>
<dbReference type="Proteomes" id="UP000253729">
    <property type="component" value="Unassembled WGS sequence"/>
</dbReference>
<proteinExistence type="predicted"/>
<dbReference type="GeneID" id="38133736"/>
<protein>
    <submittedName>
        <fullName evidence="1">Uncharacterized protein</fullName>
    </submittedName>
</protein>
<name>A0A3F3Q962_9EURO</name>
<sequence>MYHRLKVVCSIISHESIAKEITKGILRFYPASIYTDNKGICARVHDPKRHLPWISCQAADHPRRDRLVGAGLRSIGIMDVALHRHRLGFSPSPLPLFRHNCGFLCL</sequence>
<gene>
    <name evidence="1" type="ORF">BDQ94DRAFT_139177</name>
</gene>
<dbReference type="AlphaFoldDB" id="A0A3F3Q962"/>
<organism evidence="1 2">
    <name type="scientific">Aspergillus welwitschiae</name>
    <dbReference type="NCBI Taxonomy" id="1341132"/>
    <lineage>
        <taxon>Eukaryota</taxon>
        <taxon>Fungi</taxon>
        <taxon>Dikarya</taxon>
        <taxon>Ascomycota</taxon>
        <taxon>Pezizomycotina</taxon>
        <taxon>Eurotiomycetes</taxon>
        <taxon>Eurotiomycetidae</taxon>
        <taxon>Eurotiales</taxon>
        <taxon>Aspergillaceae</taxon>
        <taxon>Aspergillus</taxon>
        <taxon>Aspergillus subgen. Circumdati</taxon>
    </lineage>
</organism>
<dbReference type="RefSeq" id="XP_026628773.1">
    <property type="nucleotide sequence ID" value="XM_026765380.1"/>
</dbReference>
<evidence type="ECO:0000313" key="2">
    <source>
        <dbReference type="Proteomes" id="UP000253729"/>
    </source>
</evidence>